<evidence type="ECO:0000313" key="2">
    <source>
        <dbReference type="Proteomes" id="UP000231655"/>
    </source>
</evidence>
<accession>A0A285JCS3</accession>
<evidence type="ECO:0000313" key="1">
    <source>
        <dbReference type="EMBL" id="SNY58045.1"/>
    </source>
</evidence>
<proteinExistence type="predicted"/>
<sequence length="297" mass="31544">MRILHTRCPDDDGLCHIAQDLALGVSSNAMIVDLLCGRPIALPPSMDAPSDQQAMDSGLLEAVAACIAPPGTLAEDPDPSSAPETNRPVGSLATTLTVAVPEPFQPNPNATCLSTEEAARLYGDRFLLQSIQASPLCGTSADCAREILSATDRIRSRTERGAILTGQQQEADRIAASCIAQPELEWAVNRLRSQFFFGPRPWLGSPEISDEPSIGPPAFDYELPIIGELGPVLPELQVPQSPIDGLPGPMPVPAEILSPDLRAYTTFAASDSGIDAFRATFCSLDPPALPDVPMPQR</sequence>
<dbReference type="EMBL" id="OBEA01000007">
    <property type="protein sequence ID" value="SNY58045.1"/>
    <property type="molecule type" value="Genomic_DNA"/>
</dbReference>
<dbReference type="Proteomes" id="UP000231655">
    <property type="component" value="Unassembled WGS sequence"/>
</dbReference>
<dbReference type="AlphaFoldDB" id="A0A285JCS3"/>
<reference evidence="1 2" key="1">
    <citation type="submission" date="2017-09" db="EMBL/GenBank/DDBJ databases">
        <authorList>
            <person name="Ehlers B."/>
            <person name="Leendertz F.H."/>
        </authorList>
    </citation>
    <scope>NUCLEOTIDE SEQUENCE [LARGE SCALE GENOMIC DNA]</scope>
    <source>
        <strain evidence="1 2">CGMCC 1.12662</strain>
    </source>
</reference>
<gene>
    <name evidence="1" type="ORF">SAMN06297129_3498</name>
</gene>
<protein>
    <submittedName>
        <fullName evidence="1">Uncharacterized protein</fullName>
    </submittedName>
</protein>
<organism evidence="1 2">
    <name type="scientific">Pseudooceanicola antarcticus</name>
    <dbReference type="NCBI Taxonomy" id="1247613"/>
    <lineage>
        <taxon>Bacteria</taxon>
        <taxon>Pseudomonadati</taxon>
        <taxon>Pseudomonadota</taxon>
        <taxon>Alphaproteobacteria</taxon>
        <taxon>Rhodobacterales</taxon>
        <taxon>Paracoccaceae</taxon>
        <taxon>Pseudooceanicola</taxon>
    </lineage>
</organism>
<name>A0A285JCS3_9RHOB</name>